<evidence type="ECO:0000313" key="2">
    <source>
        <dbReference type="Proteomes" id="UP000184363"/>
    </source>
</evidence>
<dbReference type="RefSeq" id="WP_073458483.1">
    <property type="nucleotide sequence ID" value="NZ_CALGVN010000033.1"/>
</dbReference>
<reference evidence="1 2" key="1">
    <citation type="submission" date="2016-11" db="EMBL/GenBank/DDBJ databases">
        <authorList>
            <person name="Jaros S."/>
            <person name="Januszkiewicz K."/>
            <person name="Wedrychowicz H."/>
        </authorList>
    </citation>
    <scope>NUCLEOTIDE SEQUENCE [LARGE SCALE GENOMIC DNA]</scope>
    <source>
        <strain evidence="1 2">DSM 43832</strain>
    </source>
</reference>
<evidence type="ECO:0000313" key="1">
    <source>
        <dbReference type="EMBL" id="SHK94998.1"/>
    </source>
</evidence>
<dbReference type="CDD" id="cd00586">
    <property type="entry name" value="4HBT"/>
    <property type="match status" value="1"/>
</dbReference>
<dbReference type="PANTHER" id="PTHR31793:SF24">
    <property type="entry name" value="LONG-CHAIN ACYL-COA THIOESTERASE FADM"/>
    <property type="match status" value="1"/>
</dbReference>
<name>A0A1M6WMR9_PSETH</name>
<dbReference type="AlphaFoldDB" id="A0A1M6WMR9"/>
<proteinExistence type="predicted"/>
<dbReference type="Proteomes" id="UP000184363">
    <property type="component" value="Unassembled WGS sequence"/>
</dbReference>
<accession>A0A1M6WMR9</accession>
<dbReference type="OrthoDB" id="9799036at2"/>
<dbReference type="EMBL" id="FRAP01000015">
    <property type="protein sequence ID" value="SHK94998.1"/>
    <property type="molecule type" value="Genomic_DNA"/>
</dbReference>
<dbReference type="Gene3D" id="3.10.129.10">
    <property type="entry name" value="Hotdog Thioesterase"/>
    <property type="match status" value="1"/>
</dbReference>
<protein>
    <submittedName>
        <fullName evidence="1">Acyl-CoA thioester hydrolase</fullName>
    </submittedName>
</protein>
<dbReference type="GO" id="GO:0047617">
    <property type="term" value="F:fatty acyl-CoA hydrolase activity"/>
    <property type="evidence" value="ECO:0007669"/>
    <property type="project" value="TreeGrafter"/>
</dbReference>
<keyword evidence="1" id="KW-0378">Hydrolase</keyword>
<dbReference type="InterPro" id="IPR050563">
    <property type="entry name" value="4-hydroxybenzoyl-CoA_TE"/>
</dbReference>
<gene>
    <name evidence="1" type="ORF">SAMN05443637_1155</name>
</gene>
<sequence length="144" mass="16299">MSGKRFTTLVPMRWSDLDDYGHLNNARAVTILEEARIAFLWSARAENAGVSFRGGLLVAGLNVEYKRQVTYRAGRSLRVGMGIDEVRAASFRILYDLHDGPEAEDPVAIRAWTRMALYDMDAQRPRRLSEAEREYLSGFVEDAS</sequence>
<dbReference type="STRING" id="1848.SAMN05443637_1155"/>
<dbReference type="PANTHER" id="PTHR31793">
    <property type="entry name" value="4-HYDROXYBENZOYL-COA THIOESTERASE FAMILY MEMBER"/>
    <property type="match status" value="1"/>
</dbReference>
<dbReference type="InterPro" id="IPR029069">
    <property type="entry name" value="HotDog_dom_sf"/>
</dbReference>
<organism evidence="1 2">
    <name type="scientific">Pseudonocardia thermophila</name>
    <dbReference type="NCBI Taxonomy" id="1848"/>
    <lineage>
        <taxon>Bacteria</taxon>
        <taxon>Bacillati</taxon>
        <taxon>Actinomycetota</taxon>
        <taxon>Actinomycetes</taxon>
        <taxon>Pseudonocardiales</taxon>
        <taxon>Pseudonocardiaceae</taxon>
        <taxon>Pseudonocardia</taxon>
    </lineage>
</organism>
<dbReference type="Pfam" id="PF13279">
    <property type="entry name" value="4HBT_2"/>
    <property type="match status" value="1"/>
</dbReference>
<dbReference type="SUPFAM" id="SSF54637">
    <property type="entry name" value="Thioesterase/thiol ester dehydrase-isomerase"/>
    <property type="match status" value="1"/>
</dbReference>
<keyword evidence="2" id="KW-1185">Reference proteome</keyword>